<keyword evidence="2 7" id="KW-0813">Transport</keyword>
<dbReference type="PROSITE" id="PS50928">
    <property type="entry name" value="ABC_TM1"/>
    <property type="match status" value="1"/>
</dbReference>
<evidence type="ECO:0000256" key="4">
    <source>
        <dbReference type="ARBA" id="ARBA00022692"/>
    </source>
</evidence>
<comment type="similarity">
    <text evidence="7">Belongs to the binding-protein-dependent transport system permease family.</text>
</comment>
<feature type="transmembrane region" description="Helical" evidence="7">
    <location>
        <begin position="20"/>
        <end position="41"/>
    </location>
</feature>
<feature type="domain" description="ABC transmembrane type-1" evidence="8">
    <location>
        <begin position="78"/>
        <end position="281"/>
    </location>
</feature>
<keyword evidence="10" id="KW-1185">Reference proteome</keyword>
<reference evidence="9 10" key="1">
    <citation type="journal article" date="2009" name="Int. J. Syst. Evol. Microbiol.">
        <title>Paenibacillus contaminans sp. nov., isolated from a contaminated laboratory plate.</title>
        <authorList>
            <person name="Chou J.H."/>
            <person name="Lee J.H."/>
            <person name="Lin M.C."/>
            <person name="Chang P.S."/>
            <person name="Arun A.B."/>
            <person name="Young C.C."/>
            <person name="Chen W.M."/>
        </authorList>
    </citation>
    <scope>NUCLEOTIDE SEQUENCE [LARGE SCALE GENOMIC DNA]</scope>
    <source>
        <strain evidence="9 10">CKOBP-6</strain>
    </source>
</reference>
<proteinExistence type="inferred from homology"/>
<evidence type="ECO:0000313" key="9">
    <source>
        <dbReference type="EMBL" id="RAV11523.1"/>
    </source>
</evidence>
<keyword evidence="6 7" id="KW-0472">Membrane</keyword>
<organism evidence="9 10">
    <name type="scientific">Paenibacillus contaminans</name>
    <dbReference type="NCBI Taxonomy" id="450362"/>
    <lineage>
        <taxon>Bacteria</taxon>
        <taxon>Bacillati</taxon>
        <taxon>Bacillota</taxon>
        <taxon>Bacilli</taxon>
        <taxon>Bacillales</taxon>
        <taxon>Paenibacillaceae</taxon>
        <taxon>Paenibacillus</taxon>
    </lineage>
</organism>
<dbReference type="SUPFAM" id="SSF161098">
    <property type="entry name" value="MetI-like"/>
    <property type="match status" value="1"/>
</dbReference>
<dbReference type="GO" id="GO:0055085">
    <property type="term" value="P:transmembrane transport"/>
    <property type="evidence" value="ECO:0007669"/>
    <property type="project" value="InterPro"/>
</dbReference>
<feature type="transmembrane region" description="Helical" evidence="7">
    <location>
        <begin position="77"/>
        <end position="101"/>
    </location>
</feature>
<dbReference type="EMBL" id="QMFB01000037">
    <property type="protein sequence ID" value="RAV11523.1"/>
    <property type="molecule type" value="Genomic_DNA"/>
</dbReference>
<dbReference type="Proteomes" id="UP000250369">
    <property type="component" value="Unassembled WGS sequence"/>
</dbReference>
<dbReference type="PANTHER" id="PTHR43744:SF9">
    <property type="entry name" value="POLYGALACTURONAN_RHAMNOGALACTURONAN TRANSPORT SYSTEM PERMEASE PROTEIN YTCP"/>
    <property type="match status" value="1"/>
</dbReference>
<evidence type="ECO:0000256" key="7">
    <source>
        <dbReference type="RuleBase" id="RU363032"/>
    </source>
</evidence>
<evidence type="ECO:0000256" key="1">
    <source>
        <dbReference type="ARBA" id="ARBA00004651"/>
    </source>
</evidence>
<sequence>MSRMERKMGETAFRVANYSFLTFLMLLFVLPFLVVLSTSLVSEAELLRRSSFILVPQKLDFGAYHVLLSQGSILYNAYGITIARVVIGTALNLAFTSMMAYGLSRRQLPGRSAIMMFVFVTMVFNGGLVPNYLLMKYLHLTNTLWVLMLPGLISAWNMIVMRSFFSQLPENLEESATIDGASPIRILTRIVFPLSLPTFATIGLFYGVAHWNAWFDAVIYINDVNKYPVQVLMRKIVLTMTSQDLNAELMGALTAKPTPQSLKGAMIIVTTLPIICVYPFLQKHFVKGVLTGSIKG</sequence>
<evidence type="ECO:0000256" key="2">
    <source>
        <dbReference type="ARBA" id="ARBA00022448"/>
    </source>
</evidence>
<accession>A0A329LYG8</accession>
<dbReference type="AlphaFoldDB" id="A0A329LYG8"/>
<dbReference type="GO" id="GO:0005886">
    <property type="term" value="C:plasma membrane"/>
    <property type="evidence" value="ECO:0007669"/>
    <property type="project" value="UniProtKB-SubCell"/>
</dbReference>
<dbReference type="OrthoDB" id="157184at2"/>
<dbReference type="InterPro" id="IPR035906">
    <property type="entry name" value="MetI-like_sf"/>
</dbReference>
<gene>
    <name evidence="9" type="ORF">DQG23_36165</name>
</gene>
<feature type="transmembrane region" description="Helical" evidence="7">
    <location>
        <begin position="262"/>
        <end position="281"/>
    </location>
</feature>
<keyword evidence="5 7" id="KW-1133">Transmembrane helix</keyword>
<feature type="transmembrane region" description="Helical" evidence="7">
    <location>
        <begin position="145"/>
        <end position="165"/>
    </location>
</feature>
<evidence type="ECO:0000259" key="8">
    <source>
        <dbReference type="PROSITE" id="PS50928"/>
    </source>
</evidence>
<dbReference type="Pfam" id="PF00528">
    <property type="entry name" value="BPD_transp_1"/>
    <property type="match status" value="1"/>
</dbReference>
<evidence type="ECO:0000256" key="3">
    <source>
        <dbReference type="ARBA" id="ARBA00022475"/>
    </source>
</evidence>
<dbReference type="InterPro" id="IPR000515">
    <property type="entry name" value="MetI-like"/>
</dbReference>
<evidence type="ECO:0000313" key="10">
    <source>
        <dbReference type="Proteomes" id="UP000250369"/>
    </source>
</evidence>
<dbReference type="CDD" id="cd06261">
    <property type="entry name" value="TM_PBP2"/>
    <property type="match status" value="1"/>
</dbReference>
<keyword evidence="3" id="KW-1003">Cell membrane</keyword>
<comment type="subcellular location">
    <subcellularLocation>
        <location evidence="1 7">Cell membrane</location>
        <topology evidence="1 7">Multi-pass membrane protein</topology>
    </subcellularLocation>
</comment>
<feature type="transmembrane region" description="Helical" evidence="7">
    <location>
        <begin position="186"/>
        <end position="208"/>
    </location>
</feature>
<keyword evidence="4 7" id="KW-0812">Transmembrane</keyword>
<dbReference type="PANTHER" id="PTHR43744">
    <property type="entry name" value="ABC TRANSPORTER PERMEASE PROTEIN MG189-RELATED-RELATED"/>
    <property type="match status" value="1"/>
</dbReference>
<evidence type="ECO:0000256" key="6">
    <source>
        <dbReference type="ARBA" id="ARBA00023136"/>
    </source>
</evidence>
<protein>
    <submittedName>
        <fullName evidence="9">Carbohydrate ABC transporter permease</fullName>
    </submittedName>
</protein>
<name>A0A329LYG8_9BACL</name>
<evidence type="ECO:0000256" key="5">
    <source>
        <dbReference type="ARBA" id="ARBA00022989"/>
    </source>
</evidence>
<comment type="caution">
    <text evidence="9">The sequence shown here is derived from an EMBL/GenBank/DDBJ whole genome shotgun (WGS) entry which is preliminary data.</text>
</comment>
<feature type="transmembrane region" description="Helical" evidence="7">
    <location>
        <begin position="113"/>
        <end position="133"/>
    </location>
</feature>
<dbReference type="Gene3D" id="1.10.3720.10">
    <property type="entry name" value="MetI-like"/>
    <property type="match status" value="1"/>
</dbReference>